<name>A0A371QXI1_9CREN</name>
<proteinExistence type="predicted"/>
<comment type="caution">
    <text evidence="1">The sequence shown here is derived from an EMBL/GenBank/DDBJ whole genome shotgun (WGS) entry which is preliminary data.</text>
</comment>
<sequence length="117" mass="12988">MDCAEREHIPVIKERLGCSEPSDLDLGFMKVRPDLICGGVPTEVECASRVHLGIGQALAYKYAWGTATLVVIVRDASQSLRQFLEWAMQALGLRIYIYTGEVITPLNVRKPPSSLRT</sequence>
<evidence type="ECO:0000313" key="4">
    <source>
        <dbReference type="Proteomes" id="UP000257123"/>
    </source>
</evidence>
<evidence type="ECO:0000313" key="2">
    <source>
        <dbReference type="EMBL" id="RFA98227.1"/>
    </source>
</evidence>
<gene>
    <name evidence="1" type="ORF">CGL51_08165</name>
    <name evidence="2" type="ORF">CGL52_07700</name>
</gene>
<dbReference type="EMBL" id="NMUF01000019">
    <property type="protein sequence ID" value="RFA98227.1"/>
    <property type="molecule type" value="Genomic_DNA"/>
</dbReference>
<dbReference type="Proteomes" id="UP000257123">
    <property type="component" value="Unassembled WGS sequence"/>
</dbReference>
<dbReference type="RefSeq" id="WP_116421367.1">
    <property type="nucleotide sequence ID" value="NZ_DAIOPL010000021.1"/>
</dbReference>
<accession>A0A371QXI1</accession>
<dbReference type="EMBL" id="NMUE01000025">
    <property type="protein sequence ID" value="RFA95114.1"/>
    <property type="molecule type" value="Genomic_DNA"/>
</dbReference>
<dbReference type="AlphaFoldDB" id="A0A371QXI1"/>
<reference evidence="3 4" key="1">
    <citation type="submission" date="2017-07" db="EMBL/GenBank/DDBJ databases">
        <title>Draft genome sequence of aerobic hyperthermophilic archaea, Pyrobaculum aerophilum YKB31 and YKB32.</title>
        <authorList>
            <person name="Mochizuki T."/>
            <person name="Berliner A.J."/>
            <person name="Yoshida-Takashima Y."/>
            <person name="Takaki Y."/>
            <person name="Nunoura T."/>
            <person name="Takai K."/>
        </authorList>
    </citation>
    <scope>NUCLEOTIDE SEQUENCE [LARGE SCALE GENOMIC DNA]</scope>
    <source>
        <strain evidence="1 4">YKB31</strain>
        <strain evidence="2 3">YKB32</strain>
    </source>
</reference>
<dbReference type="Proteomes" id="UP000256877">
    <property type="component" value="Unassembled WGS sequence"/>
</dbReference>
<organism evidence="1 4">
    <name type="scientific">Pyrobaculum aerophilum</name>
    <dbReference type="NCBI Taxonomy" id="13773"/>
    <lineage>
        <taxon>Archaea</taxon>
        <taxon>Thermoproteota</taxon>
        <taxon>Thermoprotei</taxon>
        <taxon>Thermoproteales</taxon>
        <taxon>Thermoproteaceae</taxon>
        <taxon>Pyrobaculum</taxon>
    </lineage>
</organism>
<evidence type="ECO:0000313" key="1">
    <source>
        <dbReference type="EMBL" id="RFA95114.1"/>
    </source>
</evidence>
<protein>
    <submittedName>
        <fullName evidence="1">Uncharacterized protein</fullName>
    </submittedName>
</protein>
<evidence type="ECO:0000313" key="3">
    <source>
        <dbReference type="Proteomes" id="UP000256877"/>
    </source>
</evidence>
<dbReference type="OrthoDB" id="24270at2157"/>